<sequence length="231" mass="23922">MRGWRGVTLGAMTIRTALALALAALGPAARAGDVVGTVTFQGAPAPLPAAPVTKDGATCGASQPDESLKVSPAGRVALAVVEVEGAPRPPPVRAALGQDRCRFAPHVQAVPAGSTLEVANGDPILHSVRGWAGRRSRFELALASRGDRAEAALERPGVIQVRCDVHAWMIAYVVVTAGPAAVSGDDGTFAVRGVPPGEYTVRAWHERLGERTLRVTVPAEGAARADFSYGR</sequence>
<dbReference type="SUPFAM" id="SSF49503">
    <property type="entry name" value="Cupredoxins"/>
    <property type="match status" value="1"/>
</dbReference>
<feature type="signal peptide" evidence="1">
    <location>
        <begin position="1"/>
        <end position="31"/>
    </location>
</feature>
<accession>A0A7I9VIU6</accession>
<dbReference type="InterPro" id="IPR013784">
    <property type="entry name" value="Carb-bd-like_fold"/>
</dbReference>
<dbReference type="AlphaFoldDB" id="A0A7I9VIU6"/>
<comment type="caution">
    <text evidence="2">The sequence shown here is derived from an EMBL/GenBank/DDBJ whole genome shotgun (WGS) entry which is preliminary data.</text>
</comment>
<dbReference type="EMBL" id="BJTG01000002">
    <property type="protein sequence ID" value="GEJ56068.1"/>
    <property type="molecule type" value="Genomic_DNA"/>
</dbReference>
<dbReference type="Proteomes" id="UP000503640">
    <property type="component" value="Unassembled WGS sequence"/>
</dbReference>
<keyword evidence="3" id="KW-1185">Reference proteome</keyword>
<dbReference type="GO" id="GO:0030246">
    <property type="term" value="F:carbohydrate binding"/>
    <property type="evidence" value="ECO:0007669"/>
    <property type="project" value="InterPro"/>
</dbReference>
<evidence type="ECO:0000313" key="3">
    <source>
        <dbReference type="Proteomes" id="UP000503640"/>
    </source>
</evidence>
<dbReference type="InterPro" id="IPR008972">
    <property type="entry name" value="Cupredoxin"/>
</dbReference>
<dbReference type="SUPFAM" id="SSF49452">
    <property type="entry name" value="Starch-binding domain-like"/>
    <property type="match status" value="1"/>
</dbReference>
<feature type="chain" id="PRO_5029599321" description="TonB-dependent receptor" evidence="1">
    <location>
        <begin position="32"/>
        <end position="231"/>
    </location>
</feature>
<proteinExistence type="predicted"/>
<evidence type="ECO:0008006" key="4">
    <source>
        <dbReference type="Google" id="ProtNLM"/>
    </source>
</evidence>
<evidence type="ECO:0000313" key="2">
    <source>
        <dbReference type="EMBL" id="GEJ56068.1"/>
    </source>
</evidence>
<reference evidence="3" key="1">
    <citation type="journal article" date="2020" name="Appl. Environ. Microbiol.">
        <title>Diazotrophic Anaeromyxobacter Isolates from Soils.</title>
        <authorList>
            <person name="Masuda Y."/>
            <person name="Yamanaka H."/>
            <person name="Xu Z.X."/>
            <person name="Shiratori Y."/>
            <person name="Aono T."/>
            <person name="Amachi S."/>
            <person name="Senoo K."/>
            <person name="Itoh H."/>
        </authorList>
    </citation>
    <scope>NUCLEOTIDE SEQUENCE [LARGE SCALE GENOMIC DNA]</scope>
    <source>
        <strain evidence="3">R267</strain>
    </source>
</reference>
<keyword evidence="1" id="KW-0732">Signal</keyword>
<gene>
    <name evidence="2" type="ORF">AMYX_08090</name>
</gene>
<dbReference type="Gene3D" id="2.60.40.420">
    <property type="entry name" value="Cupredoxins - blue copper proteins"/>
    <property type="match status" value="1"/>
</dbReference>
<evidence type="ECO:0000256" key="1">
    <source>
        <dbReference type="SAM" id="SignalP"/>
    </source>
</evidence>
<organism evidence="2 3">
    <name type="scientific">Anaeromyxobacter diazotrophicus</name>
    <dbReference type="NCBI Taxonomy" id="2590199"/>
    <lineage>
        <taxon>Bacteria</taxon>
        <taxon>Pseudomonadati</taxon>
        <taxon>Myxococcota</taxon>
        <taxon>Myxococcia</taxon>
        <taxon>Myxococcales</taxon>
        <taxon>Cystobacterineae</taxon>
        <taxon>Anaeromyxobacteraceae</taxon>
        <taxon>Anaeromyxobacter</taxon>
    </lineage>
</organism>
<name>A0A7I9VIU6_9BACT</name>
<protein>
    <recommendedName>
        <fullName evidence="4">TonB-dependent receptor</fullName>
    </recommendedName>
</protein>